<comment type="caution">
    <text evidence="1">The sequence shown here is derived from an EMBL/GenBank/DDBJ whole genome shotgun (WGS) entry which is preliminary data.</text>
</comment>
<dbReference type="SUPFAM" id="SSF53850">
    <property type="entry name" value="Periplasmic binding protein-like II"/>
    <property type="match status" value="1"/>
</dbReference>
<accession>A0ABV9JGG1</accession>
<dbReference type="RefSeq" id="WP_377331305.1">
    <property type="nucleotide sequence ID" value="NZ_JBHSGB010000001.1"/>
</dbReference>
<evidence type="ECO:0008006" key="3">
    <source>
        <dbReference type="Google" id="ProtNLM"/>
    </source>
</evidence>
<reference evidence="2" key="1">
    <citation type="journal article" date="2019" name="Int. J. Syst. Evol. Microbiol.">
        <title>The Global Catalogue of Microorganisms (GCM) 10K type strain sequencing project: providing services to taxonomists for standard genome sequencing and annotation.</title>
        <authorList>
            <consortium name="The Broad Institute Genomics Platform"/>
            <consortium name="The Broad Institute Genome Sequencing Center for Infectious Disease"/>
            <person name="Wu L."/>
            <person name="Ma J."/>
        </authorList>
    </citation>
    <scope>NUCLEOTIDE SEQUENCE [LARGE SCALE GENOMIC DNA]</scope>
    <source>
        <strain evidence="2">DT28</strain>
    </source>
</reference>
<protein>
    <recommendedName>
        <fullName evidence="3">Transporter substrate-binding domain-containing protein</fullName>
    </recommendedName>
</protein>
<dbReference type="Proteomes" id="UP001595962">
    <property type="component" value="Unassembled WGS sequence"/>
</dbReference>
<organism evidence="1 2">
    <name type="scientific">Rheinheimera marina</name>
    <dbReference type="NCBI Taxonomy" id="1774958"/>
    <lineage>
        <taxon>Bacteria</taxon>
        <taxon>Pseudomonadati</taxon>
        <taxon>Pseudomonadota</taxon>
        <taxon>Gammaproteobacteria</taxon>
        <taxon>Chromatiales</taxon>
        <taxon>Chromatiaceae</taxon>
        <taxon>Rheinheimera</taxon>
    </lineage>
</organism>
<sequence>MALAVFGSVLPAQAAPQPMLLLENHLPQSDADRINVETLILQRLSKSAAPELQIQPVQLSTLRAWQMLKQPGNYCALSKIKTKEREKLLYFARLPTTIYPPLQLIGTRSFGKTPLDLVRLVQQKPELKIGVISGRSYGAELDKLIAHHPKQFFQRSGAEAAQNLALMLSKGRLDALLEFPAITNRSLQHLPEAPKLYPHQLTGQPLVSGYLACNKSELGLQMVQWIDQKMADAAYQTDVLKLHQQFFSADDFALLLPELTKAFPLAKQ</sequence>
<keyword evidence="2" id="KW-1185">Reference proteome</keyword>
<name>A0ABV9JGG1_9GAMM</name>
<evidence type="ECO:0000313" key="1">
    <source>
        <dbReference type="EMBL" id="MFC4653774.1"/>
    </source>
</evidence>
<evidence type="ECO:0000313" key="2">
    <source>
        <dbReference type="Proteomes" id="UP001595962"/>
    </source>
</evidence>
<gene>
    <name evidence="1" type="ORF">ACFO3I_01920</name>
</gene>
<dbReference type="EMBL" id="JBHSGB010000001">
    <property type="protein sequence ID" value="MFC4653774.1"/>
    <property type="molecule type" value="Genomic_DNA"/>
</dbReference>
<proteinExistence type="predicted"/>